<reference evidence="2 3" key="1">
    <citation type="journal article" date="2014" name="Nat. Genet.">
        <title>Genome sequence of the hot pepper provides insights into the evolution of pungency in Capsicum species.</title>
        <authorList>
            <person name="Kim S."/>
            <person name="Park M."/>
            <person name="Yeom S.I."/>
            <person name="Kim Y.M."/>
            <person name="Lee J.M."/>
            <person name="Lee H.A."/>
            <person name="Seo E."/>
            <person name="Choi J."/>
            <person name="Cheong K."/>
            <person name="Kim K.T."/>
            <person name="Jung K."/>
            <person name="Lee G.W."/>
            <person name="Oh S.K."/>
            <person name="Bae C."/>
            <person name="Kim S.B."/>
            <person name="Lee H.Y."/>
            <person name="Kim S.Y."/>
            <person name="Kim M.S."/>
            <person name="Kang B.C."/>
            <person name="Jo Y.D."/>
            <person name="Yang H.B."/>
            <person name="Jeong H.J."/>
            <person name="Kang W.H."/>
            <person name="Kwon J.K."/>
            <person name="Shin C."/>
            <person name="Lim J.Y."/>
            <person name="Park J.H."/>
            <person name="Huh J.H."/>
            <person name="Kim J.S."/>
            <person name="Kim B.D."/>
            <person name="Cohen O."/>
            <person name="Paran I."/>
            <person name="Suh M.C."/>
            <person name="Lee S.B."/>
            <person name="Kim Y.K."/>
            <person name="Shin Y."/>
            <person name="Noh S.J."/>
            <person name="Park J."/>
            <person name="Seo Y.S."/>
            <person name="Kwon S.Y."/>
            <person name="Kim H.A."/>
            <person name="Park J.M."/>
            <person name="Kim H.J."/>
            <person name="Choi S.B."/>
            <person name="Bosland P.W."/>
            <person name="Reeves G."/>
            <person name="Jo S.H."/>
            <person name="Lee B.W."/>
            <person name="Cho H.T."/>
            <person name="Choi H.S."/>
            <person name="Lee M.S."/>
            <person name="Yu Y."/>
            <person name="Do Choi Y."/>
            <person name="Park B.S."/>
            <person name="van Deynze A."/>
            <person name="Ashrafi H."/>
            <person name="Hill T."/>
            <person name="Kim W.T."/>
            <person name="Pai H.S."/>
            <person name="Ahn H.K."/>
            <person name="Yeam I."/>
            <person name="Giovannoni J.J."/>
            <person name="Rose J.K."/>
            <person name="Sorensen I."/>
            <person name="Lee S.J."/>
            <person name="Kim R.W."/>
            <person name="Choi I.Y."/>
            <person name="Choi B.S."/>
            <person name="Lim J.S."/>
            <person name="Lee Y.H."/>
            <person name="Choi D."/>
        </authorList>
    </citation>
    <scope>NUCLEOTIDE SEQUENCE [LARGE SCALE GENOMIC DNA]</scope>
    <source>
        <strain evidence="3">cv. CM334</strain>
    </source>
</reference>
<sequence>MGGDYDGAPPRTQASCRTDHAGLIDGDPRIKVPYPFQYGAPSFDAYEAFDFDKKVNAASNGLSFLPMLIDILVSGMSMCEDSTIAATLASRHISYGKHLGPVFYSVVTITLPSEHAKKVVEVVCLPSLAPLYDEMLLVIKVDLRLECGLTLMVDIGPRCCSSLRIDLGKEFYSSLKDNYDQVVSLSGMRNTVMKR</sequence>
<feature type="region of interest" description="Disordered" evidence="1">
    <location>
        <begin position="1"/>
        <end position="22"/>
    </location>
</feature>
<evidence type="ECO:0000313" key="3">
    <source>
        <dbReference type="Proteomes" id="UP000222542"/>
    </source>
</evidence>
<evidence type="ECO:0000313" key="2">
    <source>
        <dbReference type="EMBL" id="PHT76123.1"/>
    </source>
</evidence>
<comment type="caution">
    <text evidence="2">The sequence shown here is derived from an EMBL/GenBank/DDBJ whole genome shotgun (WGS) entry which is preliminary data.</text>
</comment>
<dbReference type="AlphaFoldDB" id="A0A2G2Z2C7"/>
<dbReference type="STRING" id="4072.A0A2G2Z2C7"/>
<evidence type="ECO:0000256" key="1">
    <source>
        <dbReference type="SAM" id="MobiDB-lite"/>
    </source>
</evidence>
<protein>
    <submittedName>
        <fullName evidence="2">Uncharacterized protein</fullName>
    </submittedName>
</protein>
<gene>
    <name evidence="2" type="ORF">T459_19645</name>
</gene>
<keyword evidence="3" id="KW-1185">Reference proteome</keyword>
<accession>A0A2G2Z2C7</accession>
<dbReference type="EMBL" id="AYRZ02000007">
    <property type="protein sequence ID" value="PHT76123.1"/>
    <property type="molecule type" value="Genomic_DNA"/>
</dbReference>
<reference evidence="2 3" key="2">
    <citation type="journal article" date="2017" name="Genome Biol.">
        <title>New reference genome sequences of hot pepper reveal the massive evolution of plant disease-resistance genes by retroduplication.</title>
        <authorList>
            <person name="Kim S."/>
            <person name="Park J."/>
            <person name="Yeom S.I."/>
            <person name="Kim Y.M."/>
            <person name="Seo E."/>
            <person name="Kim K.T."/>
            <person name="Kim M.S."/>
            <person name="Lee J.M."/>
            <person name="Cheong K."/>
            <person name="Shin H.S."/>
            <person name="Kim S.B."/>
            <person name="Han K."/>
            <person name="Lee J."/>
            <person name="Park M."/>
            <person name="Lee H.A."/>
            <person name="Lee H.Y."/>
            <person name="Lee Y."/>
            <person name="Oh S."/>
            <person name="Lee J.H."/>
            <person name="Choi E."/>
            <person name="Choi E."/>
            <person name="Lee S.E."/>
            <person name="Jeon J."/>
            <person name="Kim H."/>
            <person name="Choi G."/>
            <person name="Song H."/>
            <person name="Lee J."/>
            <person name="Lee S.C."/>
            <person name="Kwon J.K."/>
            <person name="Lee H.Y."/>
            <person name="Koo N."/>
            <person name="Hong Y."/>
            <person name="Kim R.W."/>
            <person name="Kang W.H."/>
            <person name="Huh J.H."/>
            <person name="Kang B.C."/>
            <person name="Yang T.J."/>
            <person name="Lee Y.H."/>
            <person name="Bennetzen J.L."/>
            <person name="Choi D."/>
        </authorList>
    </citation>
    <scope>NUCLEOTIDE SEQUENCE [LARGE SCALE GENOMIC DNA]</scope>
    <source>
        <strain evidence="3">cv. CM334</strain>
    </source>
</reference>
<organism evidence="2 3">
    <name type="scientific">Capsicum annuum</name>
    <name type="common">Capsicum pepper</name>
    <dbReference type="NCBI Taxonomy" id="4072"/>
    <lineage>
        <taxon>Eukaryota</taxon>
        <taxon>Viridiplantae</taxon>
        <taxon>Streptophyta</taxon>
        <taxon>Embryophyta</taxon>
        <taxon>Tracheophyta</taxon>
        <taxon>Spermatophyta</taxon>
        <taxon>Magnoliopsida</taxon>
        <taxon>eudicotyledons</taxon>
        <taxon>Gunneridae</taxon>
        <taxon>Pentapetalae</taxon>
        <taxon>asterids</taxon>
        <taxon>lamiids</taxon>
        <taxon>Solanales</taxon>
        <taxon>Solanaceae</taxon>
        <taxon>Solanoideae</taxon>
        <taxon>Capsiceae</taxon>
        <taxon>Capsicum</taxon>
    </lineage>
</organism>
<dbReference type="Proteomes" id="UP000222542">
    <property type="component" value="Unassembled WGS sequence"/>
</dbReference>
<name>A0A2G2Z2C7_CAPAN</name>
<dbReference type="Gramene" id="PHT76123">
    <property type="protein sequence ID" value="PHT76123"/>
    <property type="gene ID" value="T459_19645"/>
</dbReference>
<proteinExistence type="predicted"/>